<feature type="zinc finger region" description="TRAF-type" evidence="4">
    <location>
        <begin position="166"/>
        <end position="221"/>
    </location>
</feature>
<evidence type="ECO:0000259" key="5">
    <source>
        <dbReference type="PROSITE" id="PS50089"/>
    </source>
</evidence>
<feature type="domain" description="RING-type" evidence="5">
    <location>
        <begin position="30"/>
        <end position="69"/>
    </location>
</feature>
<feature type="domain" description="TRAF-type" evidence="6">
    <location>
        <begin position="166"/>
        <end position="221"/>
    </location>
</feature>
<reference evidence="7" key="1">
    <citation type="submission" date="2014-11" db="EMBL/GenBank/DDBJ databases">
        <authorList>
            <person name="Otto D Thomas"/>
            <person name="Naeem Raeece"/>
        </authorList>
    </citation>
    <scope>NUCLEOTIDE SEQUENCE</scope>
</reference>
<dbReference type="InterPro" id="IPR018957">
    <property type="entry name" value="Znf_C3HC4_RING-type"/>
</dbReference>
<protein>
    <recommendedName>
        <fullName evidence="8">RING-type domain-containing protein</fullName>
    </recommendedName>
</protein>
<dbReference type="VEuPathDB" id="CryptoDB:Cvel_21256"/>
<gene>
    <name evidence="7" type="ORF">Cvel_21256</name>
</gene>
<dbReference type="InterPro" id="IPR001293">
    <property type="entry name" value="Znf_TRAF"/>
</dbReference>
<feature type="domain" description="TRAF-type" evidence="6">
    <location>
        <begin position="93"/>
        <end position="132"/>
    </location>
</feature>
<dbReference type="PANTHER" id="PTHR10131:SF94">
    <property type="entry name" value="TNF RECEPTOR-ASSOCIATED FACTOR 4"/>
    <property type="match status" value="1"/>
</dbReference>
<dbReference type="Pfam" id="PF00097">
    <property type="entry name" value="zf-C3HC4"/>
    <property type="match status" value="1"/>
</dbReference>
<evidence type="ECO:0000256" key="2">
    <source>
        <dbReference type="ARBA" id="ARBA00022771"/>
    </source>
</evidence>
<keyword evidence="2 4" id="KW-0863">Zinc-finger</keyword>
<dbReference type="GO" id="GO:0008270">
    <property type="term" value="F:zinc ion binding"/>
    <property type="evidence" value="ECO:0007669"/>
    <property type="project" value="UniProtKB-KW"/>
</dbReference>
<keyword evidence="3 4" id="KW-0862">Zinc</keyword>
<keyword evidence="1 4" id="KW-0479">Metal-binding</keyword>
<evidence type="ECO:0000256" key="1">
    <source>
        <dbReference type="ARBA" id="ARBA00022723"/>
    </source>
</evidence>
<dbReference type="PhylomeDB" id="A0A0G4GCK2"/>
<dbReference type="InterPro" id="IPR001841">
    <property type="entry name" value="Znf_RING"/>
</dbReference>
<dbReference type="EMBL" id="CDMZ01001078">
    <property type="protein sequence ID" value="CEM26811.1"/>
    <property type="molecule type" value="Genomic_DNA"/>
</dbReference>
<dbReference type="SUPFAM" id="SSF57850">
    <property type="entry name" value="RING/U-box"/>
    <property type="match status" value="1"/>
</dbReference>
<dbReference type="PANTHER" id="PTHR10131">
    <property type="entry name" value="TNF RECEPTOR ASSOCIATED FACTOR"/>
    <property type="match status" value="1"/>
</dbReference>
<sequence length="277" mass="31333">MSSSSASRRLGLDVSFAAEGFEDLVKEALCPVCFEYMDDAAEADCRSHVYCRPCLQTVLDERRPCPECRYPVTKIVPAHVRIRSMIERVKWKCLNYKRGCEFIGTKKELEKHLQEDCEKQETECPFEGCEEKNLPSRILEHRKVCPFRSVPCEHCAEIVSLPSMVAHLSVCTKVPVPCPNFCGRNPERGQISLHLETECAESLVPCEVPGCETRVKRKEMEEHEVTNVHKHVKLMTARVLANEVTKTTADKDVPQGFPLLCVRVPKRSLGIEPHAGV</sequence>
<dbReference type="Gene3D" id="3.30.40.10">
    <property type="entry name" value="Zinc/RING finger domain, C3HC4 (zinc finger)"/>
    <property type="match status" value="3"/>
</dbReference>
<dbReference type="PROSITE" id="PS50145">
    <property type="entry name" value="ZF_TRAF"/>
    <property type="match status" value="2"/>
</dbReference>
<evidence type="ECO:0000256" key="3">
    <source>
        <dbReference type="ARBA" id="ARBA00022833"/>
    </source>
</evidence>
<feature type="zinc finger region" description="TRAF-type" evidence="4">
    <location>
        <begin position="93"/>
        <end position="132"/>
    </location>
</feature>
<evidence type="ECO:0000313" key="7">
    <source>
        <dbReference type="EMBL" id="CEM26811.1"/>
    </source>
</evidence>
<dbReference type="Pfam" id="PF02176">
    <property type="entry name" value="zf-TRAF"/>
    <property type="match status" value="1"/>
</dbReference>
<dbReference type="PROSITE" id="PS50089">
    <property type="entry name" value="ZF_RING_2"/>
    <property type="match status" value="1"/>
</dbReference>
<dbReference type="SUPFAM" id="SSF49599">
    <property type="entry name" value="TRAF domain-like"/>
    <property type="match status" value="2"/>
</dbReference>
<accession>A0A0G4GCK2</accession>
<name>A0A0G4GCK2_9ALVE</name>
<proteinExistence type="predicted"/>
<dbReference type="InterPro" id="IPR013083">
    <property type="entry name" value="Znf_RING/FYVE/PHD"/>
</dbReference>
<evidence type="ECO:0008006" key="8">
    <source>
        <dbReference type="Google" id="ProtNLM"/>
    </source>
</evidence>
<dbReference type="AlphaFoldDB" id="A0A0G4GCK2"/>
<organism evidence="7">
    <name type="scientific">Chromera velia CCMP2878</name>
    <dbReference type="NCBI Taxonomy" id="1169474"/>
    <lineage>
        <taxon>Eukaryota</taxon>
        <taxon>Sar</taxon>
        <taxon>Alveolata</taxon>
        <taxon>Colpodellida</taxon>
        <taxon>Chromeraceae</taxon>
        <taxon>Chromera</taxon>
    </lineage>
</organism>
<evidence type="ECO:0000256" key="4">
    <source>
        <dbReference type="PROSITE-ProRule" id="PRU00207"/>
    </source>
</evidence>
<evidence type="ECO:0000259" key="6">
    <source>
        <dbReference type="PROSITE" id="PS50145"/>
    </source>
</evidence>